<proteinExistence type="predicted"/>
<dbReference type="Gene3D" id="1.10.10.10">
    <property type="entry name" value="Winged helix-like DNA-binding domain superfamily/Winged helix DNA-binding domain"/>
    <property type="match status" value="1"/>
</dbReference>
<dbReference type="GO" id="GO:0006352">
    <property type="term" value="P:DNA-templated transcription initiation"/>
    <property type="evidence" value="ECO:0007669"/>
    <property type="project" value="InterPro"/>
</dbReference>
<dbReference type="InterPro" id="IPR013324">
    <property type="entry name" value="RNA_pol_sigma_r3/r4-like"/>
</dbReference>
<comment type="caution">
    <text evidence="2">The sequence shown here is derived from an EMBL/GenBank/DDBJ whole genome shotgun (WGS) entry which is preliminary data.</text>
</comment>
<name>A0A2S6HSK5_9FIRM</name>
<dbReference type="InterPro" id="IPR036388">
    <property type="entry name" value="WH-like_DNA-bd_sf"/>
</dbReference>
<organism evidence="2 3">
    <name type="scientific">Lacrimispora xylanisolvens</name>
    <dbReference type="NCBI Taxonomy" id="384636"/>
    <lineage>
        <taxon>Bacteria</taxon>
        <taxon>Bacillati</taxon>
        <taxon>Bacillota</taxon>
        <taxon>Clostridia</taxon>
        <taxon>Lachnospirales</taxon>
        <taxon>Lachnospiraceae</taxon>
        <taxon>Lacrimispora</taxon>
    </lineage>
</organism>
<dbReference type="Proteomes" id="UP000237749">
    <property type="component" value="Unassembled WGS sequence"/>
</dbReference>
<dbReference type="OrthoDB" id="1116697at2"/>
<protein>
    <submittedName>
        <fullName evidence="2">RNA polymerase sigma factor (Sigma-70 family)</fullName>
    </submittedName>
</protein>
<reference evidence="2 3" key="1">
    <citation type="submission" date="2018-02" db="EMBL/GenBank/DDBJ databases">
        <title>Genomic Encyclopedia of Archaeal and Bacterial Type Strains, Phase II (KMG-II): from individual species to whole genera.</title>
        <authorList>
            <person name="Goeker M."/>
        </authorList>
    </citation>
    <scope>NUCLEOTIDE SEQUENCE [LARGE SCALE GENOMIC DNA]</scope>
    <source>
        <strain evidence="2 3">DSM 3808</strain>
    </source>
</reference>
<sequence>MAKRIRRINYRERYPEASDAVIEVLEKSDRKMEYQQYDLKVERYQIDCVSCAITLIPSREDSFERLEDSNHQFASDEISVEDAAVQAVLIEKMLSCLEMLTPKEQELIKELFFKGKSEHQISREINIAQRTIHDRKVRILSKLKKLMEN</sequence>
<keyword evidence="3" id="KW-1185">Reference proteome</keyword>
<evidence type="ECO:0000313" key="3">
    <source>
        <dbReference type="Proteomes" id="UP000237749"/>
    </source>
</evidence>
<accession>A0A2S6HSK5</accession>
<dbReference type="RefSeq" id="WP_104437351.1">
    <property type="nucleotide sequence ID" value="NZ_PTJA01000006.1"/>
</dbReference>
<dbReference type="SUPFAM" id="SSF88659">
    <property type="entry name" value="Sigma3 and sigma4 domains of RNA polymerase sigma factors"/>
    <property type="match status" value="1"/>
</dbReference>
<evidence type="ECO:0000259" key="1">
    <source>
        <dbReference type="Pfam" id="PF04545"/>
    </source>
</evidence>
<evidence type="ECO:0000313" key="2">
    <source>
        <dbReference type="EMBL" id="PPK80670.1"/>
    </source>
</evidence>
<dbReference type="InterPro" id="IPR007630">
    <property type="entry name" value="RNA_pol_sigma70_r4"/>
</dbReference>
<gene>
    <name evidence="2" type="ORF">BXY41_106260</name>
</gene>
<feature type="domain" description="RNA polymerase sigma-70 region 4" evidence="1">
    <location>
        <begin position="96"/>
        <end position="145"/>
    </location>
</feature>
<dbReference type="AlphaFoldDB" id="A0A2S6HSK5"/>
<dbReference type="GO" id="GO:0003700">
    <property type="term" value="F:DNA-binding transcription factor activity"/>
    <property type="evidence" value="ECO:0007669"/>
    <property type="project" value="InterPro"/>
</dbReference>
<dbReference type="EMBL" id="PTJA01000006">
    <property type="protein sequence ID" value="PPK80670.1"/>
    <property type="molecule type" value="Genomic_DNA"/>
</dbReference>
<dbReference type="Pfam" id="PF04545">
    <property type="entry name" value="Sigma70_r4"/>
    <property type="match status" value="1"/>
</dbReference>